<gene>
    <name evidence="8" type="ORF">SELMODRAFT_418701</name>
    <name evidence="7" type="ORF">SELMODRAFT_448445</name>
</gene>
<evidence type="ECO:0000313" key="8">
    <source>
        <dbReference type="EMBL" id="EFJ20001.1"/>
    </source>
</evidence>
<dbReference type="InterPro" id="IPR004864">
    <property type="entry name" value="LEA_2"/>
</dbReference>
<dbReference type="FunCoup" id="D8S6V9">
    <property type="interactions" value="229"/>
</dbReference>
<keyword evidence="3 5" id="KW-1133">Transmembrane helix</keyword>
<dbReference type="KEGG" id="smo:SELMODRAFT_418701"/>
<evidence type="ECO:0000256" key="1">
    <source>
        <dbReference type="ARBA" id="ARBA00004167"/>
    </source>
</evidence>
<dbReference type="PANTHER" id="PTHR31234:SF8">
    <property type="entry name" value="EXPRESSED PROTEIN"/>
    <property type="match status" value="1"/>
</dbReference>
<accession>D8S6V9</accession>
<dbReference type="InParanoid" id="D8S6V9"/>
<evidence type="ECO:0000313" key="9">
    <source>
        <dbReference type="Proteomes" id="UP000001514"/>
    </source>
</evidence>
<evidence type="ECO:0000256" key="5">
    <source>
        <dbReference type="SAM" id="Phobius"/>
    </source>
</evidence>
<dbReference type="InterPro" id="IPR044839">
    <property type="entry name" value="NDR1-like"/>
</dbReference>
<dbReference type="GO" id="GO:0016020">
    <property type="term" value="C:membrane"/>
    <property type="evidence" value="ECO:0007669"/>
    <property type="project" value="UniProtKB-SubCell"/>
</dbReference>
<feature type="transmembrane region" description="Helical" evidence="5">
    <location>
        <begin position="32"/>
        <end position="52"/>
    </location>
</feature>
<comment type="subcellular location">
    <subcellularLocation>
        <location evidence="1">Membrane</location>
        <topology evidence="1">Single-pass membrane protein</topology>
    </subcellularLocation>
</comment>
<dbReference type="EMBL" id="GL377604">
    <property type="protein sequence ID" value="EFJ20001.1"/>
    <property type="molecule type" value="Genomic_DNA"/>
</dbReference>
<dbReference type="Gene3D" id="2.60.40.1820">
    <property type="match status" value="1"/>
</dbReference>
<keyword evidence="9" id="KW-1185">Reference proteome</keyword>
<name>D8S6V9_SELML</name>
<protein>
    <recommendedName>
        <fullName evidence="6">Late embryogenesis abundant protein LEA-2 subgroup domain-containing protein</fullName>
    </recommendedName>
</protein>
<feature type="domain" description="Late embryogenesis abundant protein LEA-2 subgroup" evidence="6">
    <location>
        <begin position="93"/>
        <end position="180"/>
    </location>
</feature>
<sequence length="218" mass="24201">MRSASGRRKLHLHHDYYDDYDRSRACRRCCCIGFLLVVVLAAIVALVLFLVLRPRRPDFSLQDARIVSFRVEQPAPLTTSGMAVLLSMDLELTLAAHNPNKVGIRYSATRIYIYYRRNFVGLAVAPAFYQPARSSGLVRASIVVDRVNVLQATAEDLLQDAASGIVKLDLRGKIPARIVVLGIQTPRIEVGISCEIAVSPRQQQLVSKQCGVKNVNLD</sequence>
<organism evidence="9">
    <name type="scientific">Selaginella moellendorffii</name>
    <name type="common">Spikemoss</name>
    <dbReference type="NCBI Taxonomy" id="88036"/>
    <lineage>
        <taxon>Eukaryota</taxon>
        <taxon>Viridiplantae</taxon>
        <taxon>Streptophyta</taxon>
        <taxon>Embryophyta</taxon>
        <taxon>Tracheophyta</taxon>
        <taxon>Lycopodiopsida</taxon>
        <taxon>Selaginellales</taxon>
        <taxon>Selaginellaceae</taxon>
        <taxon>Selaginella</taxon>
    </lineage>
</organism>
<evidence type="ECO:0000259" key="6">
    <source>
        <dbReference type="Pfam" id="PF03168"/>
    </source>
</evidence>
<dbReference type="Proteomes" id="UP000001514">
    <property type="component" value="Unassembled WGS sequence"/>
</dbReference>
<evidence type="ECO:0000256" key="3">
    <source>
        <dbReference type="ARBA" id="ARBA00022989"/>
    </source>
</evidence>
<dbReference type="OMA" id="ESRFTIM"/>
<dbReference type="Gramene" id="EFJ20001">
    <property type="protein sequence ID" value="EFJ20001"/>
    <property type="gene ID" value="SELMODRAFT_418701"/>
</dbReference>
<dbReference type="eggNOG" id="ENOG502QTM4">
    <property type="taxonomic scope" value="Eukaryota"/>
</dbReference>
<reference evidence="8 9" key="1">
    <citation type="journal article" date="2011" name="Science">
        <title>The Selaginella genome identifies genetic changes associated with the evolution of vascular plants.</title>
        <authorList>
            <person name="Banks J.A."/>
            <person name="Nishiyama T."/>
            <person name="Hasebe M."/>
            <person name="Bowman J.L."/>
            <person name="Gribskov M."/>
            <person name="dePamphilis C."/>
            <person name="Albert V.A."/>
            <person name="Aono N."/>
            <person name="Aoyama T."/>
            <person name="Ambrose B.A."/>
            <person name="Ashton N.W."/>
            <person name="Axtell M.J."/>
            <person name="Barker E."/>
            <person name="Barker M.S."/>
            <person name="Bennetzen J.L."/>
            <person name="Bonawitz N.D."/>
            <person name="Chapple C."/>
            <person name="Cheng C."/>
            <person name="Correa L.G."/>
            <person name="Dacre M."/>
            <person name="DeBarry J."/>
            <person name="Dreyer I."/>
            <person name="Elias M."/>
            <person name="Engstrom E.M."/>
            <person name="Estelle M."/>
            <person name="Feng L."/>
            <person name="Finet C."/>
            <person name="Floyd S.K."/>
            <person name="Frommer W.B."/>
            <person name="Fujita T."/>
            <person name="Gramzow L."/>
            <person name="Gutensohn M."/>
            <person name="Harholt J."/>
            <person name="Hattori M."/>
            <person name="Heyl A."/>
            <person name="Hirai T."/>
            <person name="Hiwatashi Y."/>
            <person name="Ishikawa M."/>
            <person name="Iwata M."/>
            <person name="Karol K.G."/>
            <person name="Koehler B."/>
            <person name="Kolukisaoglu U."/>
            <person name="Kubo M."/>
            <person name="Kurata T."/>
            <person name="Lalonde S."/>
            <person name="Li K."/>
            <person name="Li Y."/>
            <person name="Litt A."/>
            <person name="Lyons E."/>
            <person name="Manning G."/>
            <person name="Maruyama T."/>
            <person name="Michael T.P."/>
            <person name="Mikami K."/>
            <person name="Miyazaki S."/>
            <person name="Morinaga S."/>
            <person name="Murata T."/>
            <person name="Mueller-Roeber B."/>
            <person name="Nelson D.R."/>
            <person name="Obara M."/>
            <person name="Oguri Y."/>
            <person name="Olmstead R.G."/>
            <person name="Onodera N."/>
            <person name="Petersen B.L."/>
            <person name="Pils B."/>
            <person name="Prigge M."/>
            <person name="Rensing S.A."/>
            <person name="Riano-Pachon D.M."/>
            <person name="Roberts A.W."/>
            <person name="Sato Y."/>
            <person name="Scheller H.V."/>
            <person name="Schulz B."/>
            <person name="Schulz C."/>
            <person name="Shakirov E.V."/>
            <person name="Shibagaki N."/>
            <person name="Shinohara N."/>
            <person name="Shippen D.E."/>
            <person name="Soerensen I."/>
            <person name="Sotooka R."/>
            <person name="Sugimoto N."/>
            <person name="Sugita M."/>
            <person name="Sumikawa N."/>
            <person name="Tanurdzic M."/>
            <person name="Theissen G."/>
            <person name="Ulvskov P."/>
            <person name="Wakazuki S."/>
            <person name="Weng J.K."/>
            <person name="Willats W.W."/>
            <person name="Wipf D."/>
            <person name="Wolf P.G."/>
            <person name="Yang L."/>
            <person name="Zimmer A.D."/>
            <person name="Zhu Q."/>
            <person name="Mitros T."/>
            <person name="Hellsten U."/>
            <person name="Loque D."/>
            <person name="Otillar R."/>
            <person name="Salamov A."/>
            <person name="Schmutz J."/>
            <person name="Shapiro H."/>
            <person name="Lindquist E."/>
            <person name="Lucas S."/>
            <person name="Rokhsar D."/>
            <person name="Grigoriev I.V."/>
        </authorList>
    </citation>
    <scope>NUCLEOTIDE SEQUENCE [LARGE SCALE GENOMIC DNA]</scope>
</reference>
<keyword evidence="2 5" id="KW-0812">Transmembrane</keyword>
<dbReference type="Pfam" id="PF03168">
    <property type="entry name" value="LEA_2"/>
    <property type="match status" value="1"/>
</dbReference>
<dbReference type="GO" id="GO:0098542">
    <property type="term" value="P:defense response to other organism"/>
    <property type="evidence" value="ECO:0007669"/>
    <property type="project" value="InterPro"/>
</dbReference>
<dbReference type="EMBL" id="GL377685">
    <property type="protein sequence ID" value="EFJ07439.1"/>
    <property type="molecule type" value="Genomic_DNA"/>
</dbReference>
<dbReference type="STRING" id="88036.D8S6V9"/>
<dbReference type="KEGG" id="smo:SELMODRAFT_448445"/>
<dbReference type="AlphaFoldDB" id="D8S6V9"/>
<dbReference type="OrthoDB" id="2016264at2759"/>
<evidence type="ECO:0000256" key="4">
    <source>
        <dbReference type="ARBA" id="ARBA00023136"/>
    </source>
</evidence>
<evidence type="ECO:0000313" key="7">
    <source>
        <dbReference type="EMBL" id="EFJ07439.1"/>
    </source>
</evidence>
<dbReference type="PANTHER" id="PTHR31234">
    <property type="entry name" value="LATE EMBRYOGENESIS ABUNDANT (LEA) HYDROXYPROLINE-RICH GLYCOPROTEIN FAMILY"/>
    <property type="match status" value="1"/>
</dbReference>
<dbReference type="HOGENOM" id="CLU_050605_0_1_1"/>
<dbReference type="SUPFAM" id="SSF117070">
    <property type="entry name" value="LEA14-like"/>
    <property type="match status" value="1"/>
</dbReference>
<keyword evidence="4 5" id="KW-0472">Membrane</keyword>
<proteinExistence type="predicted"/>
<evidence type="ECO:0000256" key="2">
    <source>
        <dbReference type="ARBA" id="ARBA00022692"/>
    </source>
</evidence>
<dbReference type="Gramene" id="EFJ07439">
    <property type="protein sequence ID" value="EFJ07439"/>
    <property type="gene ID" value="SELMODRAFT_448445"/>
</dbReference>